<name>A0ABY1DX92_9PSEU</name>
<dbReference type="Proteomes" id="UP000199690">
    <property type="component" value="Unassembled WGS sequence"/>
</dbReference>
<organism evidence="1 2">
    <name type="scientific">Saccharopolyspora kobensis</name>
    <dbReference type="NCBI Taxonomy" id="146035"/>
    <lineage>
        <taxon>Bacteria</taxon>
        <taxon>Bacillati</taxon>
        <taxon>Actinomycetota</taxon>
        <taxon>Actinomycetes</taxon>
        <taxon>Pseudonocardiales</taxon>
        <taxon>Pseudonocardiaceae</taxon>
        <taxon>Saccharopolyspora</taxon>
    </lineage>
</organism>
<gene>
    <name evidence="1" type="ORF">SAMN05216506_104392</name>
</gene>
<evidence type="ECO:0000313" key="2">
    <source>
        <dbReference type="Proteomes" id="UP000199690"/>
    </source>
</evidence>
<sequence>MADKLSMGSFCVAVRAAERRRAEDSRKKGA</sequence>
<protein>
    <submittedName>
        <fullName evidence="1">Uncharacterized protein</fullName>
    </submittedName>
</protein>
<comment type="caution">
    <text evidence="1">The sequence shown here is derived from an EMBL/GenBank/DDBJ whole genome shotgun (WGS) entry which is preliminary data.</text>
</comment>
<proteinExistence type="predicted"/>
<keyword evidence="2" id="KW-1185">Reference proteome</keyword>
<dbReference type="EMBL" id="FOME01000004">
    <property type="protein sequence ID" value="SFD46491.1"/>
    <property type="molecule type" value="Genomic_DNA"/>
</dbReference>
<reference evidence="1 2" key="1">
    <citation type="submission" date="2016-10" db="EMBL/GenBank/DDBJ databases">
        <authorList>
            <person name="Varghese N."/>
            <person name="Submissions S."/>
        </authorList>
    </citation>
    <scope>NUCLEOTIDE SEQUENCE [LARGE SCALE GENOMIC DNA]</scope>
    <source>
        <strain evidence="1 2">CGMCC 4.3529</strain>
    </source>
</reference>
<accession>A0ABY1DX92</accession>
<evidence type="ECO:0000313" key="1">
    <source>
        <dbReference type="EMBL" id="SFD46491.1"/>
    </source>
</evidence>